<comment type="similarity">
    <text evidence="2">Belongs to the auxin efflux carrier (TC 2.A.69) family.</text>
</comment>
<evidence type="ECO:0000256" key="6">
    <source>
        <dbReference type="ARBA" id="ARBA00022989"/>
    </source>
</evidence>
<dbReference type="AlphaFoldDB" id="A0A557QG40"/>
<dbReference type="OrthoDB" id="9805563at2"/>
<keyword evidence="7 8" id="KW-0472">Membrane</keyword>
<feature type="transmembrane region" description="Helical" evidence="8">
    <location>
        <begin position="70"/>
        <end position="91"/>
    </location>
</feature>
<evidence type="ECO:0000256" key="3">
    <source>
        <dbReference type="ARBA" id="ARBA00022448"/>
    </source>
</evidence>
<comment type="subcellular location">
    <subcellularLocation>
        <location evidence="1">Cell membrane</location>
        <topology evidence="1">Multi-pass membrane protein</topology>
    </subcellularLocation>
</comment>
<dbReference type="EMBL" id="VMNK01000018">
    <property type="protein sequence ID" value="TVO51862.1"/>
    <property type="molecule type" value="Genomic_DNA"/>
</dbReference>
<feature type="transmembrane region" description="Helical" evidence="8">
    <location>
        <begin position="12"/>
        <end position="33"/>
    </location>
</feature>
<comment type="caution">
    <text evidence="9">The sequence shown here is derived from an EMBL/GenBank/DDBJ whole genome shotgun (WGS) entry which is preliminary data.</text>
</comment>
<feature type="transmembrane region" description="Helical" evidence="8">
    <location>
        <begin position="174"/>
        <end position="195"/>
    </location>
</feature>
<dbReference type="Pfam" id="PF03547">
    <property type="entry name" value="Mem_trans"/>
    <property type="match status" value="1"/>
</dbReference>
<evidence type="ECO:0000256" key="7">
    <source>
        <dbReference type="ARBA" id="ARBA00023136"/>
    </source>
</evidence>
<gene>
    <name evidence="9" type="ORF">FHP91_18330</name>
</gene>
<organism evidence="9 10">
    <name type="scientific">Denitromonas halophila</name>
    <dbReference type="NCBI Taxonomy" id="1629404"/>
    <lineage>
        <taxon>Bacteria</taxon>
        <taxon>Pseudomonadati</taxon>
        <taxon>Pseudomonadota</taxon>
        <taxon>Betaproteobacteria</taxon>
        <taxon>Rhodocyclales</taxon>
        <taxon>Zoogloeaceae</taxon>
        <taxon>Denitromonas</taxon>
    </lineage>
</organism>
<dbReference type="Gene3D" id="1.20.1530.20">
    <property type="match status" value="1"/>
</dbReference>
<dbReference type="GO" id="GO:0055085">
    <property type="term" value="P:transmembrane transport"/>
    <property type="evidence" value="ECO:0007669"/>
    <property type="project" value="InterPro"/>
</dbReference>
<evidence type="ECO:0000313" key="9">
    <source>
        <dbReference type="EMBL" id="TVO51862.1"/>
    </source>
</evidence>
<sequence>MNELLDALAFSFSVTGPIFVVLALGVGLMRVGLLNDNFVDTGAKLVFNVALPALLFISISKTRFEAAANFGLIGLGLVGTLAIFVALEWGARRWVATPTDRGVFVQGCFRSNMGIIGLALCVNAYGEAGLVAASLYLGLVTILFNVLAVMTLSRSLNTHRSAGQLIKGIVRNPLIIGIVAALPVSWAGIELPALVLQSGQYFANLSLPLALLCTGAALDFGQLRRDVRTTLVVGGIKLVAVPLVFVVCGLIAGFRGVDLGVLMLMSGAPTAAASYVMVRAMGGNAVLAANIIAVTTLGSILTTSVGVLVLRAAGLM</sequence>
<keyword evidence="4" id="KW-1003">Cell membrane</keyword>
<dbReference type="Proteomes" id="UP000319502">
    <property type="component" value="Unassembled WGS sequence"/>
</dbReference>
<keyword evidence="3" id="KW-0813">Transport</keyword>
<keyword evidence="6 8" id="KW-1133">Transmembrane helix</keyword>
<feature type="transmembrane region" description="Helical" evidence="8">
    <location>
        <begin position="259"/>
        <end position="278"/>
    </location>
</feature>
<dbReference type="GO" id="GO:0005886">
    <property type="term" value="C:plasma membrane"/>
    <property type="evidence" value="ECO:0007669"/>
    <property type="project" value="UniProtKB-SubCell"/>
</dbReference>
<proteinExistence type="inferred from homology"/>
<dbReference type="PANTHER" id="PTHR36838">
    <property type="entry name" value="AUXIN EFFLUX CARRIER FAMILY PROTEIN"/>
    <property type="match status" value="1"/>
</dbReference>
<dbReference type="RefSeq" id="WP_144310956.1">
    <property type="nucleotide sequence ID" value="NZ_VMNK01000018.1"/>
</dbReference>
<feature type="transmembrane region" description="Helical" evidence="8">
    <location>
        <begin position="230"/>
        <end position="253"/>
    </location>
</feature>
<evidence type="ECO:0000256" key="2">
    <source>
        <dbReference type="ARBA" id="ARBA00010145"/>
    </source>
</evidence>
<protein>
    <submittedName>
        <fullName evidence="9">AEC family transporter</fullName>
    </submittedName>
</protein>
<name>A0A557QG40_9RHOO</name>
<accession>A0A557QG40</accession>
<evidence type="ECO:0000313" key="10">
    <source>
        <dbReference type="Proteomes" id="UP000319502"/>
    </source>
</evidence>
<evidence type="ECO:0000256" key="1">
    <source>
        <dbReference type="ARBA" id="ARBA00004651"/>
    </source>
</evidence>
<dbReference type="PANTHER" id="PTHR36838:SF4">
    <property type="entry name" value="AUXIN EFFLUX CARRIER FAMILY PROTEIN"/>
    <property type="match status" value="1"/>
</dbReference>
<feature type="transmembrane region" description="Helical" evidence="8">
    <location>
        <begin position="285"/>
        <end position="310"/>
    </location>
</feature>
<dbReference type="InterPro" id="IPR038770">
    <property type="entry name" value="Na+/solute_symporter_sf"/>
</dbReference>
<evidence type="ECO:0000256" key="5">
    <source>
        <dbReference type="ARBA" id="ARBA00022692"/>
    </source>
</evidence>
<keyword evidence="10" id="KW-1185">Reference proteome</keyword>
<feature type="transmembrane region" description="Helical" evidence="8">
    <location>
        <begin position="131"/>
        <end position="153"/>
    </location>
</feature>
<feature type="transmembrane region" description="Helical" evidence="8">
    <location>
        <begin position="201"/>
        <end position="218"/>
    </location>
</feature>
<evidence type="ECO:0000256" key="4">
    <source>
        <dbReference type="ARBA" id="ARBA00022475"/>
    </source>
</evidence>
<feature type="transmembrane region" description="Helical" evidence="8">
    <location>
        <begin position="103"/>
        <end position="125"/>
    </location>
</feature>
<keyword evidence="5 8" id="KW-0812">Transmembrane</keyword>
<evidence type="ECO:0000256" key="8">
    <source>
        <dbReference type="SAM" id="Phobius"/>
    </source>
</evidence>
<feature type="transmembrane region" description="Helical" evidence="8">
    <location>
        <begin position="45"/>
        <end position="64"/>
    </location>
</feature>
<reference evidence="9 10" key="1">
    <citation type="submission" date="2019-07" db="EMBL/GenBank/DDBJ databases">
        <title>The pathways for chlorine oxyanion respiration interact through the shared metabolite chlorate.</title>
        <authorList>
            <person name="Barnum T.P."/>
            <person name="Cheng Y."/>
            <person name="Hill K.A."/>
            <person name="Lucas L.N."/>
            <person name="Carlson H.K."/>
            <person name="Coates J.D."/>
        </authorList>
    </citation>
    <scope>NUCLEOTIDE SEQUENCE [LARGE SCALE GENOMIC DNA]</scope>
    <source>
        <strain evidence="9 10">SFB-3</strain>
    </source>
</reference>
<dbReference type="InterPro" id="IPR004776">
    <property type="entry name" value="Mem_transp_PIN-like"/>
</dbReference>